<feature type="transmembrane region" description="Helical" evidence="9">
    <location>
        <begin position="150"/>
        <end position="177"/>
    </location>
</feature>
<evidence type="ECO:0000256" key="1">
    <source>
        <dbReference type="ARBA" id="ARBA00004651"/>
    </source>
</evidence>
<proteinExistence type="inferred from homology"/>
<protein>
    <recommendedName>
        <fullName evidence="8">Riboflavin transporter</fullName>
    </recommendedName>
</protein>
<comment type="subcellular location">
    <subcellularLocation>
        <location evidence="1">Cell membrane</location>
        <topology evidence="1">Multi-pass membrane protein</topology>
    </subcellularLocation>
</comment>
<dbReference type="PANTHER" id="PTHR38438:SF1">
    <property type="entry name" value="RIBOFLAVIN TRANSPORTER RIBU"/>
    <property type="match status" value="1"/>
</dbReference>
<evidence type="ECO:0000256" key="9">
    <source>
        <dbReference type="SAM" id="Phobius"/>
    </source>
</evidence>
<accession>J0LP53</accession>
<organism evidence="10 11">
    <name type="scientific">Scardovia wiggsiae F0424</name>
    <dbReference type="NCBI Taxonomy" id="857290"/>
    <lineage>
        <taxon>Bacteria</taxon>
        <taxon>Bacillati</taxon>
        <taxon>Actinomycetota</taxon>
        <taxon>Actinomycetes</taxon>
        <taxon>Bifidobacteriales</taxon>
        <taxon>Bifidobacteriaceae</taxon>
        <taxon>Scardovia</taxon>
    </lineage>
</organism>
<dbReference type="PIRSF" id="PIRSF037778">
    <property type="entry name" value="UCP037778_transp_RibU"/>
    <property type="match status" value="1"/>
</dbReference>
<dbReference type="OrthoDB" id="9809216at2"/>
<sequence length="188" mass="20025">MDNSGSHSTNRAGTQGWSTQQVAVYALFVALGIALSFISFPVFPAVPFLKYDLSGVICLIAAFAYGPAAGATVSILTYVPHLFTNPVGAAMNMLIMLCFTMPAAFIYKRSHTRAGAAAALGTGAVLAVAAALVLNLAATPLYYHVDVMRYIALILPAYLPFNLIKMGLHAVITFLCYKPVSRMVKKDS</sequence>
<dbReference type="STRING" id="857290.HMPREF9156_00361"/>
<evidence type="ECO:0000313" key="10">
    <source>
        <dbReference type="EMBL" id="EJD65597.1"/>
    </source>
</evidence>
<keyword evidence="3 8" id="KW-0813">Transport</keyword>
<dbReference type="AlphaFoldDB" id="J0LP53"/>
<evidence type="ECO:0000256" key="7">
    <source>
        <dbReference type="ARBA" id="ARBA00023136"/>
    </source>
</evidence>
<dbReference type="EMBL" id="AGZS01000001">
    <property type="protein sequence ID" value="EJD65597.1"/>
    <property type="molecule type" value="Genomic_DNA"/>
</dbReference>
<dbReference type="GO" id="GO:0005886">
    <property type="term" value="C:plasma membrane"/>
    <property type="evidence" value="ECO:0007669"/>
    <property type="project" value="UniProtKB-SubCell"/>
</dbReference>
<name>J0LP53_9BIFI</name>
<feature type="transmembrane region" description="Helical" evidence="9">
    <location>
        <begin position="89"/>
        <end position="107"/>
    </location>
</feature>
<keyword evidence="4 8" id="KW-1003">Cell membrane</keyword>
<evidence type="ECO:0000256" key="5">
    <source>
        <dbReference type="ARBA" id="ARBA00022692"/>
    </source>
</evidence>
<evidence type="ECO:0000256" key="2">
    <source>
        <dbReference type="ARBA" id="ARBA00005540"/>
    </source>
</evidence>
<dbReference type="HOGENOM" id="CLU_086673_0_0_11"/>
<comment type="function">
    <text evidence="8">Probably a riboflavin-binding protein that interacts with the energy-coupling factor (ECF) ABC-transporter complex.</text>
</comment>
<dbReference type="Pfam" id="PF12822">
    <property type="entry name" value="ECF_trnsprt"/>
    <property type="match status" value="1"/>
</dbReference>
<reference evidence="10 11" key="1">
    <citation type="submission" date="2012-01" db="EMBL/GenBank/DDBJ databases">
        <title>The Genome Sequence of Scardovia wiggsiae F0424.</title>
        <authorList>
            <consortium name="The Broad Institute Genome Sequencing Platform"/>
            <person name="Earl A."/>
            <person name="Ward D."/>
            <person name="Feldgarden M."/>
            <person name="Gevers D."/>
            <person name="Izard J."/>
            <person name="Ganesan A."/>
            <person name="Baranova O.V."/>
            <person name="Blanton J.M."/>
            <person name="Tanner A.C."/>
            <person name="Mathney J."/>
            <person name="Dewhirst F.E."/>
            <person name="Young S.K."/>
            <person name="Zeng Q."/>
            <person name="Gargeya S."/>
            <person name="Fitzgerald M."/>
            <person name="Haas B."/>
            <person name="Abouelleil A."/>
            <person name="Alvarado L."/>
            <person name="Arachchi H.M."/>
            <person name="Berlin A."/>
            <person name="Chapman S.B."/>
            <person name="Gearin G."/>
            <person name="Goldberg J."/>
            <person name="Griggs A."/>
            <person name="Gujja S."/>
            <person name="Hansen M."/>
            <person name="Heiman D."/>
            <person name="Howarth C."/>
            <person name="Larimer J."/>
            <person name="Lui A."/>
            <person name="MacDonald P.J.P."/>
            <person name="McCowen C."/>
            <person name="Montmayeur A."/>
            <person name="Murphy C."/>
            <person name="Neiman D."/>
            <person name="Pearson M."/>
            <person name="Priest M."/>
            <person name="Roberts A."/>
            <person name="Saif S."/>
            <person name="Shea T."/>
            <person name="Sisk P."/>
            <person name="Stolte C."/>
            <person name="Sykes S."/>
            <person name="Wortman J."/>
            <person name="Nusbaum C."/>
            <person name="Birren B."/>
        </authorList>
    </citation>
    <scope>NUCLEOTIDE SEQUENCE [LARGE SCALE GENOMIC DNA]</scope>
    <source>
        <strain evidence="10 11">F0424</strain>
    </source>
</reference>
<dbReference type="Proteomes" id="UP000006415">
    <property type="component" value="Unassembled WGS sequence"/>
</dbReference>
<dbReference type="InterPro" id="IPR025720">
    <property type="entry name" value="RibU"/>
</dbReference>
<keyword evidence="7 8" id="KW-0472">Membrane</keyword>
<dbReference type="PANTHER" id="PTHR38438">
    <property type="entry name" value="RIBOFLAVIN TRANSPORTER RIBU"/>
    <property type="match status" value="1"/>
</dbReference>
<gene>
    <name evidence="10" type="ORF">HMPREF9156_00361</name>
</gene>
<evidence type="ECO:0000256" key="4">
    <source>
        <dbReference type="ARBA" id="ARBA00022475"/>
    </source>
</evidence>
<evidence type="ECO:0000256" key="6">
    <source>
        <dbReference type="ARBA" id="ARBA00022989"/>
    </source>
</evidence>
<dbReference type="eggNOG" id="COG3601">
    <property type="taxonomic scope" value="Bacteria"/>
</dbReference>
<keyword evidence="5 9" id="KW-0812">Transmembrane</keyword>
<evidence type="ECO:0000313" key="11">
    <source>
        <dbReference type="Proteomes" id="UP000006415"/>
    </source>
</evidence>
<dbReference type="Gene3D" id="1.10.1760.20">
    <property type="match status" value="1"/>
</dbReference>
<feature type="transmembrane region" description="Helical" evidence="9">
    <location>
        <begin position="55"/>
        <end position="77"/>
    </location>
</feature>
<feature type="transmembrane region" description="Helical" evidence="9">
    <location>
        <begin position="114"/>
        <end position="138"/>
    </location>
</feature>
<keyword evidence="11" id="KW-1185">Reference proteome</keyword>
<evidence type="ECO:0000256" key="3">
    <source>
        <dbReference type="ARBA" id="ARBA00022448"/>
    </source>
</evidence>
<dbReference type="GO" id="GO:0032217">
    <property type="term" value="F:riboflavin transmembrane transporter activity"/>
    <property type="evidence" value="ECO:0007669"/>
    <property type="project" value="UniProtKB-UniRule"/>
</dbReference>
<keyword evidence="6 9" id="KW-1133">Transmembrane helix</keyword>
<comment type="similarity">
    <text evidence="2 8">Belongs to the prokaryotic riboflavin transporter (P-RFT) (TC 2.A.87) family.</text>
</comment>
<feature type="transmembrane region" description="Helical" evidence="9">
    <location>
        <begin position="22"/>
        <end position="43"/>
    </location>
</feature>
<dbReference type="InterPro" id="IPR024529">
    <property type="entry name" value="ECF_trnsprt_substrate-spec"/>
</dbReference>
<evidence type="ECO:0000256" key="8">
    <source>
        <dbReference type="PIRNR" id="PIRNR037778"/>
    </source>
</evidence>
<comment type="caution">
    <text evidence="10">The sequence shown here is derived from an EMBL/GenBank/DDBJ whole genome shotgun (WGS) entry which is preliminary data.</text>
</comment>
<dbReference type="RefSeq" id="WP_007147429.1">
    <property type="nucleotide sequence ID" value="NZ_AKCI01000001.1"/>
</dbReference>